<dbReference type="EMBL" id="CAKLCB010000326">
    <property type="protein sequence ID" value="CAH0520041.1"/>
    <property type="molecule type" value="Genomic_DNA"/>
</dbReference>
<dbReference type="Proteomes" id="UP001160483">
    <property type="component" value="Unassembled WGS sequence"/>
</dbReference>
<reference evidence="2 4" key="1">
    <citation type="submission" date="2021-11" db="EMBL/GenBank/DDBJ databases">
        <authorList>
            <person name="Islam A."/>
            <person name="Islam S."/>
            <person name="Flora M.S."/>
            <person name="Rahman M."/>
            <person name="Ziaur R.M."/>
            <person name="Epstein J.H."/>
            <person name="Hassan M."/>
            <person name="Klassen M."/>
            <person name="Woodard K."/>
            <person name="Webb A."/>
            <person name="Webby R.J."/>
            <person name="El Zowalaty M.E."/>
        </authorList>
    </citation>
    <scope>NUCLEOTIDE SEQUENCE</scope>
    <source>
        <strain evidence="3">Pbs1</strain>
        <strain evidence="2">Pbs3</strain>
    </source>
</reference>
<evidence type="ECO:0000313" key="2">
    <source>
        <dbReference type="EMBL" id="CAH0475702.1"/>
    </source>
</evidence>
<protein>
    <submittedName>
        <fullName evidence="2">Uncharacterized protein</fullName>
    </submittedName>
</protein>
<organism evidence="2 5">
    <name type="scientific">Peronospora belbahrii</name>
    <dbReference type="NCBI Taxonomy" id="622444"/>
    <lineage>
        <taxon>Eukaryota</taxon>
        <taxon>Sar</taxon>
        <taxon>Stramenopiles</taxon>
        <taxon>Oomycota</taxon>
        <taxon>Peronosporomycetes</taxon>
        <taxon>Peronosporales</taxon>
        <taxon>Peronosporaceae</taxon>
        <taxon>Peronospora</taxon>
    </lineage>
</organism>
<dbReference type="AlphaFoldDB" id="A0AAU9KN02"/>
<proteinExistence type="predicted"/>
<gene>
    <name evidence="3" type="ORF">PBS001_LOCUS6545</name>
    <name evidence="2" type="ORF">PBS003_LOCUS2512</name>
</gene>
<dbReference type="Proteomes" id="UP001158986">
    <property type="component" value="Unassembled WGS sequence"/>
</dbReference>
<comment type="caution">
    <text evidence="2">The sequence shown here is derived from an EMBL/GenBank/DDBJ whole genome shotgun (WGS) entry which is preliminary data.</text>
</comment>
<evidence type="ECO:0000313" key="4">
    <source>
        <dbReference type="Proteomes" id="UP001158986"/>
    </source>
</evidence>
<evidence type="ECO:0000256" key="1">
    <source>
        <dbReference type="SAM" id="Coils"/>
    </source>
</evidence>
<evidence type="ECO:0000313" key="3">
    <source>
        <dbReference type="EMBL" id="CAH0520041.1"/>
    </source>
</evidence>
<sequence>MSPVVLAQRRFQTDEEYVEEQLLVDLESELRHVQALKLQNQQRVEQLLQERKYLEQQQRRFQRQQDRQDTGTATARMLQMQEKERERFAAAQAKYEREEKEAKDEVERTRRCREHTIETQDEDLDDLEVFLAQDAANF</sequence>
<keyword evidence="4" id="KW-1185">Reference proteome</keyword>
<keyword evidence="1" id="KW-0175">Coiled coil</keyword>
<name>A0AAU9KN02_9STRA</name>
<feature type="coiled-coil region" evidence="1">
    <location>
        <begin position="37"/>
        <end position="112"/>
    </location>
</feature>
<dbReference type="EMBL" id="CAKKTJ010000131">
    <property type="protein sequence ID" value="CAH0475702.1"/>
    <property type="molecule type" value="Genomic_DNA"/>
</dbReference>
<accession>A0AAU9KN02</accession>
<evidence type="ECO:0000313" key="5">
    <source>
        <dbReference type="Proteomes" id="UP001160483"/>
    </source>
</evidence>